<evidence type="ECO:0000256" key="9">
    <source>
        <dbReference type="ARBA" id="ARBA00025772"/>
    </source>
</evidence>
<dbReference type="Proteomes" id="UP000480556">
    <property type="component" value="Unassembled WGS sequence"/>
</dbReference>
<dbReference type="RefSeq" id="WP_153372386.1">
    <property type="nucleotide sequence ID" value="NZ_CP045650.1"/>
</dbReference>
<evidence type="ECO:0000313" key="15">
    <source>
        <dbReference type="Proteomes" id="UP000327478"/>
    </source>
</evidence>
<dbReference type="Pfam" id="PF12019">
    <property type="entry name" value="GspH"/>
    <property type="match status" value="1"/>
</dbReference>
<name>A0A5Q0P3K7_9GAMM</name>
<evidence type="ECO:0000256" key="3">
    <source>
        <dbReference type="ARBA" id="ARBA00022475"/>
    </source>
</evidence>
<evidence type="ECO:0000256" key="7">
    <source>
        <dbReference type="ARBA" id="ARBA00022989"/>
    </source>
</evidence>
<evidence type="ECO:0000256" key="8">
    <source>
        <dbReference type="ARBA" id="ARBA00023136"/>
    </source>
</evidence>
<dbReference type="Pfam" id="PF07963">
    <property type="entry name" value="N_methyl"/>
    <property type="match status" value="1"/>
</dbReference>
<feature type="domain" description="General secretion pathway GspH" evidence="12">
    <location>
        <begin position="47"/>
        <end position="160"/>
    </location>
</feature>
<evidence type="ECO:0000256" key="11">
    <source>
        <dbReference type="SAM" id="Phobius"/>
    </source>
</evidence>
<evidence type="ECO:0000313" key="13">
    <source>
        <dbReference type="EMBL" id="MQW91338.1"/>
    </source>
</evidence>
<organism evidence="13 16">
    <name type="scientific">Acinetobacter wanghuae</name>
    <dbReference type="NCBI Taxonomy" id="2662362"/>
    <lineage>
        <taxon>Bacteria</taxon>
        <taxon>Pseudomonadati</taxon>
        <taxon>Pseudomonadota</taxon>
        <taxon>Gammaproteobacteria</taxon>
        <taxon>Moraxellales</taxon>
        <taxon>Moraxellaceae</taxon>
        <taxon>Acinetobacter</taxon>
    </lineage>
</organism>
<dbReference type="InterPro" id="IPR045584">
    <property type="entry name" value="Pilin-like"/>
</dbReference>
<evidence type="ECO:0000256" key="4">
    <source>
        <dbReference type="ARBA" id="ARBA00022481"/>
    </source>
</evidence>
<dbReference type="NCBIfam" id="TIGR02532">
    <property type="entry name" value="IV_pilin_GFxxxE"/>
    <property type="match status" value="1"/>
</dbReference>
<keyword evidence="15" id="KW-1185">Reference proteome</keyword>
<dbReference type="AlphaFoldDB" id="A0A5Q0P3K7"/>
<dbReference type="SUPFAM" id="SSF54523">
    <property type="entry name" value="Pili subunits"/>
    <property type="match status" value="1"/>
</dbReference>
<evidence type="ECO:0000256" key="5">
    <source>
        <dbReference type="ARBA" id="ARBA00022519"/>
    </source>
</evidence>
<keyword evidence="8 11" id="KW-0472">Membrane</keyword>
<protein>
    <recommendedName>
        <fullName evidence="2">Type II secretion system protein H</fullName>
    </recommendedName>
    <alternativeName>
        <fullName evidence="10">General secretion pathway protein H</fullName>
    </alternativeName>
</protein>
<evidence type="ECO:0000256" key="2">
    <source>
        <dbReference type="ARBA" id="ARBA00021549"/>
    </source>
</evidence>
<evidence type="ECO:0000256" key="10">
    <source>
        <dbReference type="ARBA" id="ARBA00030775"/>
    </source>
</evidence>
<evidence type="ECO:0000256" key="6">
    <source>
        <dbReference type="ARBA" id="ARBA00022692"/>
    </source>
</evidence>
<reference evidence="15 16" key="1">
    <citation type="submission" date="2019-10" db="EMBL/GenBank/DDBJ databases">
        <authorList>
            <person name="Dong K."/>
        </authorList>
    </citation>
    <scope>NUCLEOTIDE SEQUENCE [LARGE SCALE GENOMIC DNA]</scope>
    <source>
        <strain evidence="15">dk386</strain>
        <strain evidence="14">Dk386</strain>
        <strain evidence="16">dk771</strain>
        <strain evidence="13">Dk771</strain>
    </source>
</reference>
<evidence type="ECO:0000313" key="16">
    <source>
        <dbReference type="Proteomes" id="UP000480556"/>
    </source>
</evidence>
<feature type="transmembrane region" description="Helical" evidence="11">
    <location>
        <begin position="12"/>
        <end position="32"/>
    </location>
</feature>
<evidence type="ECO:0000313" key="14">
    <source>
        <dbReference type="EMBL" id="QGA11757.1"/>
    </source>
</evidence>
<dbReference type="EMBL" id="CP045650">
    <property type="protein sequence ID" value="QGA11757.1"/>
    <property type="molecule type" value="Genomic_DNA"/>
</dbReference>
<sequence length="173" mass="19867">MYIKFIKAFTFVELIVCIAVLAIIASIAVPYFHRYFATLEANHIHKRIKAAATYSRAQAAMLRQNIVICPSQSFAQCQPNQWKSGFLIFVDTNRNRQLDPNEQLMHIEQLNLKYGELEWRGALSIQSITYQSQTALPIGSNGSFYYCAYEPKHSQRIFLSKMGHTRVEPLTNC</sequence>
<keyword evidence="7 11" id="KW-1133">Transmembrane helix</keyword>
<dbReference type="EMBL" id="WITK01000003">
    <property type="protein sequence ID" value="MQW91338.1"/>
    <property type="molecule type" value="Genomic_DNA"/>
</dbReference>
<keyword evidence="3" id="KW-1003">Cell membrane</keyword>
<accession>A0A5Q0P3K7</accession>
<dbReference type="GO" id="GO:0015627">
    <property type="term" value="C:type II protein secretion system complex"/>
    <property type="evidence" value="ECO:0007669"/>
    <property type="project" value="InterPro"/>
</dbReference>
<dbReference type="GO" id="GO:0015628">
    <property type="term" value="P:protein secretion by the type II secretion system"/>
    <property type="evidence" value="ECO:0007669"/>
    <property type="project" value="InterPro"/>
</dbReference>
<comment type="similarity">
    <text evidence="9">Belongs to the GSP H family.</text>
</comment>
<gene>
    <name evidence="14" type="ORF">GFH30_10370</name>
    <name evidence="13" type="ORF">GHJ48_02775</name>
</gene>
<dbReference type="InterPro" id="IPR012902">
    <property type="entry name" value="N_methyl_site"/>
</dbReference>
<dbReference type="GO" id="GO:0005886">
    <property type="term" value="C:plasma membrane"/>
    <property type="evidence" value="ECO:0007669"/>
    <property type="project" value="UniProtKB-SubCell"/>
</dbReference>
<keyword evidence="5" id="KW-0997">Cell inner membrane</keyword>
<keyword evidence="4" id="KW-0488">Methylation</keyword>
<dbReference type="Proteomes" id="UP000327478">
    <property type="component" value="Chromosome"/>
</dbReference>
<keyword evidence="6 11" id="KW-0812">Transmembrane</keyword>
<evidence type="ECO:0000256" key="1">
    <source>
        <dbReference type="ARBA" id="ARBA00004377"/>
    </source>
</evidence>
<dbReference type="InterPro" id="IPR022346">
    <property type="entry name" value="T2SS_GspH"/>
</dbReference>
<comment type="subcellular location">
    <subcellularLocation>
        <location evidence="1">Cell inner membrane</location>
        <topology evidence="1">Single-pass membrane protein</topology>
    </subcellularLocation>
</comment>
<evidence type="ECO:0000259" key="12">
    <source>
        <dbReference type="Pfam" id="PF12019"/>
    </source>
</evidence>
<dbReference type="Gene3D" id="3.55.40.10">
    <property type="entry name" value="minor pseudopilin epsh domain"/>
    <property type="match status" value="1"/>
</dbReference>
<proteinExistence type="inferred from homology"/>